<organism evidence="3 4">
    <name type="scientific">Leptothoe spongobia TAU-MAC 1115</name>
    <dbReference type="NCBI Taxonomy" id="1967444"/>
    <lineage>
        <taxon>Bacteria</taxon>
        <taxon>Bacillati</taxon>
        <taxon>Cyanobacteriota</taxon>
        <taxon>Cyanophyceae</taxon>
        <taxon>Nodosilineales</taxon>
        <taxon>Cymatolegaceae</taxon>
        <taxon>Leptothoe</taxon>
        <taxon>Leptothoe spongobia</taxon>
    </lineage>
</organism>
<feature type="compositionally biased region" description="Low complexity" evidence="1">
    <location>
        <begin position="62"/>
        <end position="73"/>
    </location>
</feature>
<dbReference type="Proteomes" id="UP000717364">
    <property type="component" value="Unassembled WGS sequence"/>
</dbReference>
<proteinExistence type="predicted"/>
<evidence type="ECO:0000256" key="1">
    <source>
        <dbReference type="SAM" id="MobiDB-lite"/>
    </source>
</evidence>
<feature type="region of interest" description="Disordered" evidence="1">
    <location>
        <begin position="36"/>
        <end position="78"/>
    </location>
</feature>
<name>A0A947GK58_9CYAN</name>
<evidence type="ECO:0000313" key="3">
    <source>
        <dbReference type="EMBL" id="MBT9317590.1"/>
    </source>
</evidence>
<feature type="signal peptide" evidence="2">
    <location>
        <begin position="1"/>
        <end position="30"/>
    </location>
</feature>
<reference evidence="3" key="1">
    <citation type="submission" date="2020-11" db="EMBL/GenBank/DDBJ databases">
        <authorList>
            <person name="Konstantinou D."/>
            <person name="Gkelis S."/>
            <person name="Popin R."/>
            <person name="Fewer D."/>
            <person name="Sivonen K."/>
        </authorList>
    </citation>
    <scope>NUCLEOTIDE SEQUENCE</scope>
    <source>
        <strain evidence="3">TAU-MAC 1115</strain>
    </source>
</reference>
<evidence type="ECO:0000313" key="4">
    <source>
        <dbReference type="Proteomes" id="UP000717364"/>
    </source>
</evidence>
<reference evidence="3" key="2">
    <citation type="journal article" date="2021" name="Mar. Drugs">
        <title>Genome Reduction and Secondary Metabolism of the Marine Sponge-Associated Cyanobacterium Leptothoe.</title>
        <authorList>
            <person name="Konstantinou D."/>
            <person name="Popin R.V."/>
            <person name="Fewer D.P."/>
            <person name="Sivonen K."/>
            <person name="Gkelis S."/>
        </authorList>
    </citation>
    <scope>NUCLEOTIDE SEQUENCE</scope>
    <source>
        <strain evidence="3">TAU-MAC 1115</strain>
    </source>
</reference>
<keyword evidence="2" id="KW-0732">Signal</keyword>
<keyword evidence="4" id="KW-1185">Reference proteome</keyword>
<dbReference type="InterPro" id="IPR010328">
    <property type="entry name" value="DUF928"/>
</dbReference>
<sequence>MLMPKRIAAPHTALPVLAIASLSFLAPAHAAQSLLTSTPTETTGNLANLTSGSYFRPPSNPRPRSGPRTSTGTRRGGCLGATETAFTLLGPDAGDDVSGLTTSSHPTFAWHLPEADATFPIIFRLLAPDIDNIPVPIYQATLDYESGMMSYQLPETVAALTTDTEYRWQVIVECNPEYPAQAIVQELSFEVVLTSGTLSQALSGSITASDRAVAYGQAGVWYDAIAEVAQSTTAIGAETRTGLLADLAASLPDEKVQLRQDILDIIELTER</sequence>
<feature type="chain" id="PRO_5038003738" evidence="2">
    <location>
        <begin position="31"/>
        <end position="271"/>
    </location>
</feature>
<dbReference type="Pfam" id="PF06051">
    <property type="entry name" value="DUF928"/>
    <property type="match status" value="1"/>
</dbReference>
<protein>
    <submittedName>
        <fullName evidence="3">DUF928 domain-containing protein</fullName>
    </submittedName>
</protein>
<gene>
    <name evidence="3" type="ORF">IXB50_19380</name>
</gene>
<feature type="compositionally biased region" description="Polar residues" evidence="1">
    <location>
        <begin position="36"/>
        <end position="53"/>
    </location>
</feature>
<accession>A0A947GK58</accession>
<comment type="caution">
    <text evidence="3">The sequence shown here is derived from an EMBL/GenBank/DDBJ whole genome shotgun (WGS) entry which is preliminary data.</text>
</comment>
<dbReference type="EMBL" id="JADOES010000051">
    <property type="protein sequence ID" value="MBT9317590.1"/>
    <property type="molecule type" value="Genomic_DNA"/>
</dbReference>
<evidence type="ECO:0000256" key="2">
    <source>
        <dbReference type="SAM" id="SignalP"/>
    </source>
</evidence>
<dbReference type="AlphaFoldDB" id="A0A947GK58"/>